<reference evidence="2" key="1">
    <citation type="submission" date="2021-02" db="EMBL/GenBank/DDBJ databases">
        <authorList>
            <person name="Dougan E. K."/>
            <person name="Rhodes N."/>
            <person name="Thang M."/>
            <person name="Chan C."/>
        </authorList>
    </citation>
    <scope>NUCLEOTIDE SEQUENCE</scope>
</reference>
<evidence type="ECO:0000313" key="3">
    <source>
        <dbReference type="Proteomes" id="UP000604046"/>
    </source>
</evidence>
<gene>
    <name evidence="2" type="primary">abh1</name>
    <name evidence="2" type="ORF">SNAT2548_LOCUS27398</name>
</gene>
<sequence>MNTSGRRVGQWLLVLLAHSAWADETCATSLVQKKAQARFAATKSVAEQSRQRTPWDLYDYVVAVQHKSGAYLIHKVWLFMFSVLGAGDADMGTWIQPCYYDMCHQIEAPIKVLQDLCGPHTLELLQEAAAERGKGLRIVGPVRNPTTMVASAYCYHARGEEPLNRMFYPPGWPKVTVGSLPFADGLAFAAKVMAPMVKNMTEIFEAPHPNRFRFDYEKAAASSEGFDKVAEEMVDFLFGGMISEDDRQQCLEAATWADLHRHPDSDEGHKNDAECETKALQQFTSVVPADLLAQYRDFQERLGYPTV</sequence>
<evidence type="ECO:0000256" key="1">
    <source>
        <dbReference type="SAM" id="SignalP"/>
    </source>
</evidence>
<comment type="caution">
    <text evidence="2">The sequence shown here is derived from an EMBL/GenBank/DDBJ whole genome shotgun (WGS) entry which is preliminary data.</text>
</comment>
<proteinExistence type="predicted"/>
<dbReference type="Proteomes" id="UP000604046">
    <property type="component" value="Unassembled WGS sequence"/>
</dbReference>
<evidence type="ECO:0000313" key="2">
    <source>
        <dbReference type="EMBL" id="CAE7488534.1"/>
    </source>
</evidence>
<keyword evidence="3" id="KW-1185">Reference proteome</keyword>
<accession>A0A812STC8</accession>
<dbReference type="EMBL" id="CAJNDS010002468">
    <property type="protein sequence ID" value="CAE7488534.1"/>
    <property type="molecule type" value="Genomic_DNA"/>
</dbReference>
<keyword evidence="1" id="KW-0732">Signal</keyword>
<protein>
    <submittedName>
        <fullName evidence="2">Abh1 protein</fullName>
    </submittedName>
</protein>
<feature type="chain" id="PRO_5032927557" evidence="1">
    <location>
        <begin position="23"/>
        <end position="307"/>
    </location>
</feature>
<feature type="signal peptide" evidence="1">
    <location>
        <begin position="1"/>
        <end position="22"/>
    </location>
</feature>
<organism evidence="2 3">
    <name type="scientific">Symbiodinium natans</name>
    <dbReference type="NCBI Taxonomy" id="878477"/>
    <lineage>
        <taxon>Eukaryota</taxon>
        <taxon>Sar</taxon>
        <taxon>Alveolata</taxon>
        <taxon>Dinophyceae</taxon>
        <taxon>Suessiales</taxon>
        <taxon>Symbiodiniaceae</taxon>
        <taxon>Symbiodinium</taxon>
    </lineage>
</organism>
<name>A0A812STC8_9DINO</name>
<dbReference type="OrthoDB" id="419883at2759"/>
<dbReference type="AlphaFoldDB" id="A0A812STC8"/>